<dbReference type="InterPro" id="IPR009057">
    <property type="entry name" value="Homeodomain-like_sf"/>
</dbReference>
<dbReference type="STRING" id="1291734.FD02_GL001299"/>
<keyword evidence="2" id="KW-0238">DNA-binding</keyword>
<dbReference type="Gene3D" id="1.10.10.60">
    <property type="entry name" value="Homeodomain-like"/>
    <property type="match status" value="2"/>
</dbReference>
<feature type="domain" description="HTH araC/xylS-type" evidence="4">
    <location>
        <begin position="161"/>
        <end position="259"/>
    </location>
</feature>
<dbReference type="GO" id="GO:0003700">
    <property type="term" value="F:DNA-binding transcription factor activity"/>
    <property type="evidence" value="ECO:0007669"/>
    <property type="project" value="InterPro"/>
</dbReference>
<keyword evidence="1" id="KW-0805">Transcription regulation</keyword>
<dbReference type="Proteomes" id="UP000051804">
    <property type="component" value="Unassembled WGS sequence"/>
</dbReference>
<accession>A0A0R1JWZ4</accession>
<evidence type="ECO:0000313" key="5">
    <source>
        <dbReference type="EMBL" id="KRK72881.1"/>
    </source>
</evidence>
<dbReference type="AlphaFoldDB" id="A0A0R1JWZ4"/>
<keyword evidence="3" id="KW-0804">Transcription</keyword>
<evidence type="ECO:0000256" key="1">
    <source>
        <dbReference type="ARBA" id="ARBA00023015"/>
    </source>
</evidence>
<keyword evidence="6" id="KW-1185">Reference proteome</keyword>
<dbReference type="SUPFAM" id="SSF46689">
    <property type="entry name" value="Homeodomain-like"/>
    <property type="match status" value="2"/>
</dbReference>
<evidence type="ECO:0000313" key="6">
    <source>
        <dbReference type="Proteomes" id="UP000051804"/>
    </source>
</evidence>
<dbReference type="PATRIC" id="fig|1291734.4.peg.1336"/>
<dbReference type="EMBL" id="AZDJ01000016">
    <property type="protein sequence ID" value="KRK72881.1"/>
    <property type="molecule type" value="Genomic_DNA"/>
</dbReference>
<comment type="caution">
    <text evidence="5">The sequence shown here is derived from an EMBL/GenBank/DDBJ whole genome shotgun (WGS) entry which is preliminary data.</text>
</comment>
<dbReference type="GO" id="GO:0043565">
    <property type="term" value="F:sequence-specific DNA binding"/>
    <property type="evidence" value="ECO:0007669"/>
    <property type="project" value="InterPro"/>
</dbReference>
<dbReference type="InterPro" id="IPR020449">
    <property type="entry name" value="Tscrpt_reg_AraC-type_HTH"/>
</dbReference>
<evidence type="ECO:0000256" key="3">
    <source>
        <dbReference type="ARBA" id="ARBA00023163"/>
    </source>
</evidence>
<organism evidence="5 6">
    <name type="scientific">Lacticaseibacillus nasuensis JCM 17158</name>
    <dbReference type="NCBI Taxonomy" id="1291734"/>
    <lineage>
        <taxon>Bacteria</taxon>
        <taxon>Bacillati</taxon>
        <taxon>Bacillota</taxon>
        <taxon>Bacilli</taxon>
        <taxon>Lactobacillales</taxon>
        <taxon>Lactobacillaceae</taxon>
        <taxon>Lacticaseibacillus</taxon>
    </lineage>
</organism>
<dbReference type="PANTHER" id="PTHR43280">
    <property type="entry name" value="ARAC-FAMILY TRANSCRIPTIONAL REGULATOR"/>
    <property type="match status" value="1"/>
</dbReference>
<dbReference type="InterPro" id="IPR018060">
    <property type="entry name" value="HTH_AraC"/>
</dbReference>
<dbReference type="Pfam" id="PF12833">
    <property type="entry name" value="HTH_18"/>
    <property type="match status" value="1"/>
</dbReference>
<sequence>MSLFLVNFGRLEEVIMRSSDSTPWQVTDYQLLNLADQQVHLPYALEDQFYRTIQSGDPQLVSKLFAKLAPTQTSHVGTFAKSPLKQSEYSAVIGVVIISRAAIQAGVADSVAYDLSDLYLQQISETATQTNYAQVISAAIEAYCRLIRQAQQAPLQNHYIKVVKAYIYHHLNEKLTLAKLATQAHLNPSYLSEIFHQATGQTLTQFITAERLHAAQYLLQYSTDSVADVASQLGFGTTSYFIATFKRQTHLTPLAYRRHLTE</sequence>
<reference evidence="5 6" key="1">
    <citation type="journal article" date="2015" name="Genome Announc.">
        <title>Expanding the biotechnology potential of lactobacilli through comparative genomics of 213 strains and associated genera.</title>
        <authorList>
            <person name="Sun Z."/>
            <person name="Harris H.M."/>
            <person name="McCann A."/>
            <person name="Guo C."/>
            <person name="Argimon S."/>
            <person name="Zhang W."/>
            <person name="Yang X."/>
            <person name="Jeffery I.B."/>
            <person name="Cooney J.C."/>
            <person name="Kagawa T.F."/>
            <person name="Liu W."/>
            <person name="Song Y."/>
            <person name="Salvetti E."/>
            <person name="Wrobel A."/>
            <person name="Rasinkangas P."/>
            <person name="Parkhill J."/>
            <person name="Rea M.C."/>
            <person name="O'Sullivan O."/>
            <person name="Ritari J."/>
            <person name="Douillard F.P."/>
            <person name="Paul Ross R."/>
            <person name="Yang R."/>
            <person name="Briner A.E."/>
            <person name="Felis G.E."/>
            <person name="de Vos W.M."/>
            <person name="Barrangou R."/>
            <person name="Klaenhammer T.R."/>
            <person name="Caufield P.W."/>
            <person name="Cui Y."/>
            <person name="Zhang H."/>
            <person name="O'Toole P.W."/>
        </authorList>
    </citation>
    <scope>NUCLEOTIDE SEQUENCE [LARGE SCALE GENOMIC DNA]</scope>
    <source>
        <strain evidence="5 6">JCM 17158</strain>
    </source>
</reference>
<dbReference type="PRINTS" id="PR00032">
    <property type="entry name" value="HTHARAC"/>
</dbReference>
<dbReference type="SMART" id="SM00342">
    <property type="entry name" value="HTH_ARAC"/>
    <property type="match status" value="1"/>
</dbReference>
<evidence type="ECO:0000259" key="4">
    <source>
        <dbReference type="PROSITE" id="PS01124"/>
    </source>
</evidence>
<dbReference type="PROSITE" id="PS01124">
    <property type="entry name" value="HTH_ARAC_FAMILY_2"/>
    <property type="match status" value="1"/>
</dbReference>
<protein>
    <recommendedName>
        <fullName evidence="4">HTH araC/xylS-type domain-containing protein</fullName>
    </recommendedName>
</protein>
<evidence type="ECO:0000256" key="2">
    <source>
        <dbReference type="ARBA" id="ARBA00023125"/>
    </source>
</evidence>
<gene>
    <name evidence="5" type="ORF">FD02_GL001299</name>
</gene>
<name>A0A0R1JWZ4_9LACO</name>
<dbReference type="PANTHER" id="PTHR43280:SF28">
    <property type="entry name" value="HTH-TYPE TRANSCRIPTIONAL ACTIVATOR RHAS"/>
    <property type="match status" value="1"/>
</dbReference>
<proteinExistence type="predicted"/>